<name>A0ABV3DYN0_9ACTN</name>
<evidence type="ECO:0000313" key="2">
    <source>
        <dbReference type="EMBL" id="MEU9350005.1"/>
    </source>
</evidence>
<dbReference type="RefSeq" id="WP_359976531.1">
    <property type="nucleotide sequence ID" value="NZ_JBEZLS010000002.1"/>
</dbReference>
<feature type="region of interest" description="Disordered" evidence="1">
    <location>
        <begin position="120"/>
        <end position="142"/>
    </location>
</feature>
<evidence type="ECO:0000313" key="3">
    <source>
        <dbReference type="Proteomes" id="UP001551582"/>
    </source>
</evidence>
<comment type="caution">
    <text evidence="2">The sequence shown here is derived from an EMBL/GenBank/DDBJ whole genome shotgun (WGS) entry which is preliminary data.</text>
</comment>
<dbReference type="Proteomes" id="UP001551582">
    <property type="component" value="Unassembled WGS sequence"/>
</dbReference>
<organism evidence="2 3">
    <name type="scientific">Streptomyces griseoloalbus</name>
    <dbReference type="NCBI Taxonomy" id="67303"/>
    <lineage>
        <taxon>Bacteria</taxon>
        <taxon>Bacillati</taxon>
        <taxon>Actinomycetota</taxon>
        <taxon>Actinomycetes</taxon>
        <taxon>Kitasatosporales</taxon>
        <taxon>Streptomycetaceae</taxon>
        <taxon>Streptomyces</taxon>
    </lineage>
</organism>
<feature type="compositionally biased region" description="Low complexity" evidence="1">
    <location>
        <begin position="1"/>
        <end position="34"/>
    </location>
</feature>
<accession>A0ABV3DYN0</accession>
<keyword evidence="3" id="KW-1185">Reference proteome</keyword>
<protein>
    <submittedName>
        <fullName evidence="2">Uncharacterized protein</fullName>
    </submittedName>
</protein>
<reference evidence="2 3" key="1">
    <citation type="submission" date="2024-06" db="EMBL/GenBank/DDBJ databases">
        <title>The Natural Products Discovery Center: Release of the First 8490 Sequenced Strains for Exploring Actinobacteria Biosynthetic Diversity.</title>
        <authorList>
            <person name="Kalkreuter E."/>
            <person name="Kautsar S.A."/>
            <person name="Yang D."/>
            <person name="Bader C.D."/>
            <person name="Teijaro C.N."/>
            <person name="Fluegel L."/>
            <person name="Davis C.M."/>
            <person name="Simpson J.R."/>
            <person name="Lauterbach L."/>
            <person name="Steele A.D."/>
            <person name="Gui C."/>
            <person name="Meng S."/>
            <person name="Li G."/>
            <person name="Viehrig K."/>
            <person name="Ye F."/>
            <person name="Su P."/>
            <person name="Kiefer A.F."/>
            <person name="Nichols A."/>
            <person name="Cepeda A.J."/>
            <person name="Yan W."/>
            <person name="Fan B."/>
            <person name="Jiang Y."/>
            <person name="Adhikari A."/>
            <person name="Zheng C.-J."/>
            <person name="Schuster L."/>
            <person name="Cowan T.M."/>
            <person name="Smanski M.J."/>
            <person name="Chevrette M.G."/>
            <person name="De Carvalho L.P.S."/>
            <person name="Shen B."/>
        </authorList>
    </citation>
    <scope>NUCLEOTIDE SEQUENCE [LARGE SCALE GENOMIC DNA]</scope>
    <source>
        <strain evidence="2 3">NPDC048274</strain>
    </source>
</reference>
<dbReference type="EMBL" id="JBEZLS010000002">
    <property type="protein sequence ID" value="MEU9350005.1"/>
    <property type="molecule type" value="Genomic_DNA"/>
</dbReference>
<feature type="region of interest" description="Disordered" evidence="1">
    <location>
        <begin position="1"/>
        <end position="82"/>
    </location>
</feature>
<sequence length="142" mass="14112">MGTASGSPAAGPGSRAPGAAAQPDQHVVAAVAVEVAERHERRGGGPAGAGDLGAQRARTGAALDGEGAGGVQGEEAAGFDSHQVPDQLAAPDVTVEAMFDSADAGTPVGTRWTRCSRSAWATPPEQAHEGVSKTMNPHVIRG</sequence>
<proteinExistence type="predicted"/>
<gene>
    <name evidence="2" type="ORF">AB0D65_03045</name>
</gene>
<evidence type="ECO:0000256" key="1">
    <source>
        <dbReference type="SAM" id="MobiDB-lite"/>
    </source>
</evidence>